<name>A0A8S2SHU3_9BILA</name>
<reference evidence="1" key="1">
    <citation type="submission" date="2021-02" db="EMBL/GenBank/DDBJ databases">
        <authorList>
            <person name="Nowell W R."/>
        </authorList>
    </citation>
    <scope>NUCLEOTIDE SEQUENCE</scope>
</reference>
<evidence type="ECO:0000313" key="2">
    <source>
        <dbReference type="Proteomes" id="UP000676336"/>
    </source>
</evidence>
<gene>
    <name evidence="1" type="ORF">SMN809_LOCUS23089</name>
</gene>
<comment type="caution">
    <text evidence="1">The sequence shown here is derived from an EMBL/GenBank/DDBJ whole genome shotgun (WGS) entry which is preliminary data.</text>
</comment>
<feature type="non-terminal residue" evidence="1">
    <location>
        <position position="62"/>
    </location>
</feature>
<protein>
    <submittedName>
        <fullName evidence="1">Uncharacterized protein</fullName>
    </submittedName>
</protein>
<feature type="non-terminal residue" evidence="1">
    <location>
        <position position="1"/>
    </location>
</feature>
<organism evidence="1 2">
    <name type="scientific">Rotaria magnacalcarata</name>
    <dbReference type="NCBI Taxonomy" id="392030"/>
    <lineage>
        <taxon>Eukaryota</taxon>
        <taxon>Metazoa</taxon>
        <taxon>Spiralia</taxon>
        <taxon>Gnathifera</taxon>
        <taxon>Rotifera</taxon>
        <taxon>Eurotatoria</taxon>
        <taxon>Bdelloidea</taxon>
        <taxon>Philodinida</taxon>
        <taxon>Philodinidae</taxon>
        <taxon>Rotaria</taxon>
    </lineage>
</organism>
<dbReference type="EMBL" id="CAJOBI010023315">
    <property type="protein sequence ID" value="CAF4229831.1"/>
    <property type="molecule type" value="Genomic_DNA"/>
</dbReference>
<dbReference type="AlphaFoldDB" id="A0A8S2SHU3"/>
<evidence type="ECO:0000313" key="1">
    <source>
        <dbReference type="EMBL" id="CAF4229831.1"/>
    </source>
</evidence>
<dbReference type="Proteomes" id="UP000676336">
    <property type="component" value="Unassembled WGS sequence"/>
</dbReference>
<sequence>MLDEDIRLRAFQSLKVDRNCIKLNLNQLSSLNKLESSVIRICSLRRFGYYATSIIPNSQFIY</sequence>
<accession>A0A8S2SHU3</accession>
<proteinExistence type="predicted"/>